<dbReference type="InterPro" id="IPR015424">
    <property type="entry name" value="PyrdxlP-dep_Trfase"/>
</dbReference>
<dbReference type="GO" id="GO:0030170">
    <property type="term" value="F:pyridoxal phosphate binding"/>
    <property type="evidence" value="ECO:0007669"/>
    <property type="project" value="InterPro"/>
</dbReference>
<dbReference type="InterPro" id="IPR004839">
    <property type="entry name" value="Aminotransferase_I/II_large"/>
</dbReference>
<dbReference type="RefSeq" id="XP_033424970.1">
    <property type="nucleotide sequence ID" value="XM_033571655.1"/>
</dbReference>
<dbReference type="Gene3D" id="3.40.640.10">
    <property type="entry name" value="Type I PLP-dependent aspartate aminotransferase-like (Major domain)"/>
    <property type="match status" value="1"/>
</dbReference>
<dbReference type="OrthoDB" id="2382073at2759"/>
<protein>
    <recommendedName>
        <fullName evidence="5">Aminotransferase class I/classII large domain-containing protein</fullName>
    </recommendedName>
</protein>
<evidence type="ECO:0000256" key="2">
    <source>
        <dbReference type="ARBA" id="ARBA00010008"/>
    </source>
</evidence>
<comment type="cofactor">
    <cofactor evidence="1">
        <name>pyridoxal 5'-phosphate</name>
        <dbReference type="ChEBI" id="CHEBI:597326"/>
    </cofactor>
</comment>
<dbReference type="Proteomes" id="UP000324241">
    <property type="component" value="Unassembled WGS sequence"/>
</dbReference>
<dbReference type="InterPro" id="IPR015422">
    <property type="entry name" value="PyrdxlP-dep_Trfase_small"/>
</dbReference>
<dbReference type="EMBL" id="QUQM01000007">
    <property type="protein sequence ID" value="KAA8645609.1"/>
    <property type="molecule type" value="Genomic_DNA"/>
</dbReference>
<dbReference type="Pfam" id="PF00155">
    <property type="entry name" value="Aminotran_1_2"/>
    <property type="match status" value="1"/>
</dbReference>
<dbReference type="InterPro" id="IPR015421">
    <property type="entry name" value="PyrdxlP-dep_Trfase_major"/>
</dbReference>
<dbReference type="AlphaFoldDB" id="A0A5M9MMC9"/>
<sequence>MSIGHNILTHKLQALLDNRRHQGRLLYHPLPTTLMGTVDFGSNDTLGLSSSGLLSAAFLRELERHPTFTVGSTSSRAVEGGRQYLLDLEDDLAKFHGAATGLFVHSGYSANVAIWSTLPQPGDFVVYDELVHASIHDGLRQCRATSRAFRHNDCAALKRQLEEIRDQDEGVAHGRQVVFIAIESFYSMDGDMAPLHSIITAAREALPAGNYLCVIDEAHSNGLVGPNGSGYVCHYGLEEEFPIRLHTCGKALASMGAIILCSKTVKEALINYARNIVFSTAPSYLSAAGVRAGYELVASVEGEKQLRQVLQQKVRYFYHRLTNDPTWQRARRKDILSLPTETTWSSRPLQSPVIALITRVDRANALAEHLQQHQYWVNAIHFPAVPRGQDRVRLMIHASNSLAEIETVVALIMEWTTRQLETNIMRAEL</sequence>
<evidence type="ECO:0000313" key="6">
    <source>
        <dbReference type="EMBL" id="KAA8645609.1"/>
    </source>
</evidence>
<dbReference type="VEuPathDB" id="FungiDB:EYZ11_003491"/>
<evidence type="ECO:0000256" key="4">
    <source>
        <dbReference type="ARBA" id="ARBA00022898"/>
    </source>
</evidence>
<dbReference type="Gene3D" id="3.90.1150.10">
    <property type="entry name" value="Aspartate Aminotransferase, domain 1"/>
    <property type="match status" value="1"/>
</dbReference>
<dbReference type="GeneID" id="54329730"/>
<gene>
    <name evidence="6" type="ORF">ATNIH1004_007028</name>
</gene>
<evidence type="ECO:0000256" key="3">
    <source>
        <dbReference type="ARBA" id="ARBA00022679"/>
    </source>
</evidence>
<dbReference type="SUPFAM" id="SSF53383">
    <property type="entry name" value="PLP-dependent transferases"/>
    <property type="match status" value="1"/>
</dbReference>
<comment type="caution">
    <text evidence="6">The sequence shown here is derived from an EMBL/GenBank/DDBJ whole genome shotgun (WGS) entry which is preliminary data.</text>
</comment>
<keyword evidence="3" id="KW-0808">Transferase</keyword>
<proteinExistence type="inferred from homology"/>
<dbReference type="GO" id="GO:0009102">
    <property type="term" value="P:biotin biosynthetic process"/>
    <property type="evidence" value="ECO:0007669"/>
    <property type="project" value="TreeGrafter"/>
</dbReference>
<dbReference type="GO" id="GO:0016740">
    <property type="term" value="F:transferase activity"/>
    <property type="evidence" value="ECO:0007669"/>
    <property type="project" value="UniProtKB-KW"/>
</dbReference>
<reference evidence="6 7" key="1">
    <citation type="submission" date="2019-08" db="EMBL/GenBank/DDBJ databases">
        <title>The genome sequence of a newly discovered highly antifungal drug resistant Aspergillus species, Aspergillus tanneri NIH 1004.</title>
        <authorList>
            <person name="Mounaud S."/>
            <person name="Singh I."/>
            <person name="Joardar V."/>
            <person name="Pakala S."/>
            <person name="Pakala S."/>
            <person name="Venepally P."/>
            <person name="Chung J.K."/>
            <person name="Losada L."/>
            <person name="Nierman W.C."/>
        </authorList>
    </citation>
    <scope>NUCLEOTIDE SEQUENCE [LARGE SCALE GENOMIC DNA]</scope>
    <source>
        <strain evidence="6 7">NIH1004</strain>
    </source>
</reference>
<dbReference type="InterPro" id="IPR050087">
    <property type="entry name" value="AON_synthase_class-II"/>
</dbReference>
<name>A0A5M9MMC9_9EURO</name>
<evidence type="ECO:0000313" key="7">
    <source>
        <dbReference type="Proteomes" id="UP000324241"/>
    </source>
</evidence>
<comment type="similarity">
    <text evidence="2">Belongs to the class-II pyridoxal-phosphate-dependent aminotransferase family. BioF subfamily.</text>
</comment>
<feature type="domain" description="Aminotransferase class I/classII large" evidence="5">
    <location>
        <begin position="38"/>
        <end position="410"/>
    </location>
</feature>
<dbReference type="PANTHER" id="PTHR13693">
    <property type="entry name" value="CLASS II AMINOTRANSFERASE/8-AMINO-7-OXONONANOATE SYNTHASE"/>
    <property type="match status" value="1"/>
</dbReference>
<keyword evidence="4" id="KW-0663">Pyridoxal phosphate</keyword>
<organism evidence="6 7">
    <name type="scientific">Aspergillus tanneri</name>
    <dbReference type="NCBI Taxonomy" id="1220188"/>
    <lineage>
        <taxon>Eukaryota</taxon>
        <taxon>Fungi</taxon>
        <taxon>Dikarya</taxon>
        <taxon>Ascomycota</taxon>
        <taxon>Pezizomycotina</taxon>
        <taxon>Eurotiomycetes</taxon>
        <taxon>Eurotiomycetidae</taxon>
        <taxon>Eurotiales</taxon>
        <taxon>Aspergillaceae</taxon>
        <taxon>Aspergillus</taxon>
        <taxon>Aspergillus subgen. Circumdati</taxon>
    </lineage>
</organism>
<evidence type="ECO:0000256" key="1">
    <source>
        <dbReference type="ARBA" id="ARBA00001933"/>
    </source>
</evidence>
<dbReference type="PANTHER" id="PTHR13693:SF77">
    <property type="entry name" value="8-AMINO-7-OXONONANOATE SYNTHASE"/>
    <property type="match status" value="1"/>
</dbReference>
<accession>A0A5M9MMC9</accession>
<evidence type="ECO:0000259" key="5">
    <source>
        <dbReference type="Pfam" id="PF00155"/>
    </source>
</evidence>